<dbReference type="EMBL" id="FUWJ01000006">
    <property type="protein sequence ID" value="SKA22356.1"/>
    <property type="molecule type" value="Genomic_DNA"/>
</dbReference>
<proteinExistence type="inferred from homology"/>
<keyword evidence="4" id="KW-0949">S-adenosyl-L-methionine</keyword>
<accession>A0A1T4S2Q2</accession>
<evidence type="ECO:0000256" key="1">
    <source>
        <dbReference type="ARBA" id="ARBA00010815"/>
    </source>
</evidence>
<dbReference type="AlphaFoldDB" id="A0A1T4S2Q2"/>
<reference evidence="8" key="1">
    <citation type="submission" date="2017-02" db="EMBL/GenBank/DDBJ databases">
        <authorList>
            <person name="Varghese N."/>
            <person name="Submissions S."/>
        </authorList>
    </citation>
    <scope>NUCLEOTIDE SEQUENCE [LARGE SCALE GENOMIC DNA]</scope>
    <source>
        <strain evidence="8">ATCC 27094</strain>
    </source>
</reference>
<dbReference type="InterPro" id="IPR029063">
    <property type="entry name" value="SAM-dependent_MTases_sf"/>
</dbReference>
<evidence type="ECO:0000256" key="4">
    <source>
        <dbReference type="ARBA" id="ARBA00022691"/>
    </source>
</evidence>
<keyword evidence="3" id="KW-0808">Transferase</keyword>
<dbReference type="STRING" id="225324.SAMN02745126_04305"/>
<dbReference type="InterPro" id="IPR003333">
    <property type="entry name" value="CMAS"/>
</dbReference>
<dbReference type="GO" id="GO:0008610">
    <property type="term" value="P:lipid biosynthetic process"/>
    <property type="evidence" value="ECO:0007669"/>
    <property type="project" value="InterPro"/>
</dbReference>
<dbReference type="PIRSF" id="PIRSF003085">
    <property type="entry name" value="CMAS"/>
    <property type="match status" value="1"/>
</dbReference>
<dbReference type="Pfam" id="PF02353">
    <property type="entry name" value="CMAS"/>
    <property type="match status" value="1"/>
</dbReference>
<gene>
    <name evidence="7" type="ORF">SAMN02745126_04305</name>
</gene>
<evidence type="ECO:0000256" key="3">
    <source>
        <dbReference type="ARBA" id="ARBA00022679"/>
    </source>
</evidence>
<dbReference type="PANTHER" id="PTHR43667">
    <property type="entry name" value="CYCLOPROPANE-FATTY-ACYL-PHOSPHOLIPID SYNTHASE"/>
    <property type="match status" value="1"/>
</dbReference>
<dbReference type="SUPFAM" id="SSF53335">
    <property type="entry name" value="S-adenosyl-L-methionine-dependent methyltransferases"/>
    <property type="match status" value="1"/>
</dbReference>
<keyword evidence="5" id="KW-0443">Lipid metabolism</keyword>
<protein>
    <submittedName>
        <fullName evidence="7">Cyclopropane-fatty-acyl-phospholipid synthase</fullName>
    </submittedName>
</protein>
<evidence type="ECO:0000256" key="2">
    <source>
        <dbReference type="ARBA" id="ARBA00022603"/>
    </source>
</evidence>
<feature type="active site" evidence="6">
    <location>
        <position position="371"/>
    </location>
</feature>
<keyword evidence="2" id="KW-0489">Methyltransferase</keyword>
<dbReference type="Gene3D" id="3.40.50.150">
    <property type="entry name" value="Vaccinia Virus protein VP39"/>
    <property type="match status" value="1"/>
</dbReference>
<dbReference type="GO" id="GO:0032259">
    <property type="term" value="P:methylation"/>
    <property type="evidence" value="ECO:0007669"/>
    <property type="project" value="UniProtKB-KW"/>
</dbReference>
<organism evidence="7 8">
    <name type="scientific">Enhydrobacter aerosaccus</name>
    <dbReference type="NCBI Taxonomy" id="225324"/>
    <lineage>
        <taxon>Bacteria</taxon>
        <taxon>Pseudomonadati</taxon>
        <taxon>Pseudomonadota</taxon>
        <taxon>Alphaproteobacteria</taxon>
        <taxon>Hyphomicrobiales</taxon>
        <taxon>Enhydrobacter</taxon>
    </lineage>
</organism>
<dbReference type="PANTHER" id="PTHR43667:SF2">
    <property type="entry name" value="FATTY ACID C-METHYL TRANSFERASE"/>
    <property type="match status" value="1"/>
</dbReference>
<evidence type="ECO:0000313" key="8">
    <source>
        <dbReference type="Proteomes" id="UP000190092"/>
    </source>
</evidence>
<dbReference type="CDD" id="cd02440">
    <property type="entry name" value="AdoMet_MTases"/>
    <property type="match status" value="1"/>
</dbReference>
<name>A0A1T4S2Q2_9HYPH</name>
<dbReference type="Proteomes" id="UP000190092">
    <property type="component" value="Unassembled WGS sequence"/>
</dbReference>
<dbReference type="GO" id="GO:0008168">
    <property type="term" value="F:methyltransferase activity"/>
    <property type="evidence" value="ECO:0007669"/>
    <property type="project" value="UniProtKB-KW"/>
</dbReference>
<comment type="similarity">
    <text evidence="1">Belongs to the CFA/CMAS family.</text>
</comment>
<dbReference type="InterPro" id="IPR050723">
    <property type="entry name" value="CFA/CMAS"/>
</dbReference>
<dbReference type="OrthoDB" id="9782855at2"/>
<keyword evidence="8" id="KW-1185">Reference proteome</keyword>
<sequence length="390" mass="44506">MTISAHLLLKALERLSVGRLTLRLPDGTTRSFGSADATLQADLSVKRWRFFRRVLMDGDIGFAEAYMAGDCDSSDLSTLITVLASNMESLGRVSYANPLQNVFLKLLHRRRNNTRRGSKRNIQAHYDLGNDFYSLWLDRTMSYSAALYAGRADKSLEAAQTDKYQRILDRIDARQGDSILEIGCGWGGFAEAAARRGLRVTAVTISRQQLEFAQRRLAQAGLGDRVDLQFRDYRDIEGCYDHIVSIEMVEAVGENYWPDYFRALKRHLFPGGSALVQAIVIADHLFETYRQHPDFIQTHIFPGGMLLSPTRITEQCRRAGLKIAELYSFGLDYAYTLENWLQRFDKMADQIAAQGFDERFRRMWRYYLAYCAAGFASGRTDVLQAHFKHI</sequence>
<evidence type="ECO:0000256" key="6">
    <source>
        <dbReference type="PIRSR" id="PIRSR003085-1"/>
    </source>
</evidence>
<evidence type="ECO:0000256" key="5">
    <source>
        <dbReference type="ARBA" id="ARBA00023098"/>
    </source>
</evidence>
<evidence type="ECO:0000313" key="7">
    <source>
        <dbReference type="EMBL" id="SKA22356.1"/>
    </source>
</evidence>